<dbReference type="HAMAP" id="MF_01054">
    <property type="entry name" value="UPF0237"/>
    <property type="match status" value="1"/>
</dbReference>
<dbReference type="Gene3D" id="3.30.70.260">
    <property type="match status" value="1"/>
</dbReference>
<dbReference type="GeneID" id="70576788"/>
<dbReference type="Pfam" id="PF13740">
    <property type="entry name" value="ACT_6"/>
    <property type="match status" value="1"/>
</dbReference>
<reference evidence="4 6" key="1">
    <citation type="submission" date="2016-10" db="EMBL/GenBank/DDBJ databases">
        <authorList>
            <person name="Varghese N."/>
            <person name="Submissions S."/>
        </authorList>
    </citation>
    <scope>NUCLEOTIDE SEQUENCE [LARGE SCALE GENOMIC DNA]</scope>
    <source>
        <strain evidence="4 6">NLAE-zl-C224</strain>
    </source>
</reference>
<dbReference type="CDD" id="cd04872">
    <property type="entry name" value="ACT_1ZPV"/>
    <property type="match status" value="1"/>
</dbReference>
<dbReference type="EMBL" id="JABFIF010000005">
    <property type="protein sequence ID" value="NOH15660.1"/>
    <property type="molecule type" value="Genomic_DNA"/>
</dbReference>
<dbReference type="InterPro" id="IPR045865">
    <property type="entry name" value="ACT-like_dom_sf"/>
</dbReference>
<reference evidence="3 8" key="3">
    <citation type="submission" date="2020-05" db="EMBL/GenBank/DDBJ databases">
        <title>Draft genome sequence of Clostridium cochlearium strain AGROS13 isolated from a sheep dairy farm in New Zealand.</title>
        <authorList>
            <person name="Gupta T.B."/>
            <person name="Jauregui R."/>
            <person name="Risson A.N."/>
            <person name="Brightwell G."/>
            <person name="Maclean P."/>
        </authorList>
    </citation>
    <scope>NUCLEOTIDE SEQUENCE [LARGE SCALE GENOMIC DNA]</scope>
    <source>
        <strain evidence="3 8">AGROS13</strain>
    </source>
</reference>
<evidence type="ECO:0000313" key="4">
    <source>
        <dbReference type="EMBL" id="SDK81092.1"/>
    </source>
</evidence>
<comment type="similarity">
    <text evidence="1">Belongs to the UPF0237 family.</text>
</comment>
<feature type="domain" description="ACT" evidence="2">
    <location>
        <begin position="4"/>
        <end position="78"/>
    </location>
</feature>
<organism evidence="5 7">
    <name type="scientific">Clostridium cochlearium</name>
    <dbReference type="NCBI Taxonomy" id="1494"/>
    <lineage>
        <taxon>Bacteria</taxon>
        <taxon>Bacillati</taxon>
        <taxon>Bacillota</taxon>
        <taxon>Clostridia</taxon>
        <taxon>Eubacteriales</taxon>
        <taxon>Clostridiaceae</taxon>
        <taxon>Clostridium</taxon>
    </lineage>
</organism>
<keyword evidence="6" id="KW-1185">Reference proteome</keyword>
<dbReference type="PROSITE" id="PS51671">
    <property type="entry name" value="ACT"/>
    <property type="match status" value="1"/>
</dbReference>
<reference evidence="5 7" key="2">
    <citation type="submission" date="2018-06" db="EMBL/GenBank/DDBJ databases">
        <authorList>
            <consortium name="Pathogen Informatics"/>
            <person name="Doyle S."/>
        </authorList>
    </citation>
    <scope>NUCLEOTIDE SEQUENCE [LARGE SCALE GENOMIC DNA]</scope>
    <source>
        <strain evidence="5 7">NCTC13028</strain>
    </source>
</reference>
<evidence type="ECO:0000256" key="1">
    <source>
        <dbReference type="HAMAP-Rule" id="MF_01054"/>
    </source>
</evidence>
<dbReference type="InterPro" id="IPR022986">
    <property type="entry name" value="UPF0237_ACT"/>
</dbReference>
<accession>A0A239ZRS4</accession>
<dbReference type="AlphaFoldDB" id="A0A239ZRS4"/>
<dbReference type="InterPro" id="IPR002912">
    <property type="entry name" value="ACT_dom"/>
</dbReference>
<proteinExistence type="inferred from homology"/>
<dbReference type="EMBL" id="FNGL01000001">
    <property type="protein sequence ID" value="SDK81092.1"/>
    <property type="molecule type" value="Genomic_DNA"/>
</dbReference>
<evidence type="ECO:0000259" key="2">
    <source>
        <dbReference type="PROSITE" id="PS51671"/>
    </source>
</evidence>
<dbReference type="EMBL" id="UAWC01000011">
    <property type="protein sequence ID" value="SQB34484.1"/>
    <property type="molecule type" value="Genomic_DNA"/>
</dbReference>
<dbReference type="Proteomes" id="UP000528432">
    <property type="component" value="Unassembled WGS sequence"/>
</dbReference>
<dbReference type="STRING" id="1494.SAMN05216497_10154"/>
<dbReference type="PANTHER" id="PTHR34875">
    <property type="entry name" value="UPF0237 PROTEIN MJ1558"/>
    <property type="match status" value="1"/>
</dbReference>
<dbReference type="Proteomes" id="UP000198811">
    <property type="component" value="Unassembled WGS sequence"/>
</dbReference>
<dbReference type="OrthoDB" id="9803078at2"/>
<evidence type="ECO:0000313" key="8">
    <source>
        <dbReference type="Proteomes" id="UP000528432"/>
    </source>
</evidence>
<protein>
    <recommendedName>
        <fullName evidence="1">UPF0237 protein HMJ28_04515</fullName>
    </recommendedName>
</protein>
<dbReference type="SUPFAM" id="SSF55021">
    <property type="entry name" value="ACT-like"/>
    <property type="match status" value="1"/>
</dbReference>
<evidence type="ECO:0000313" key="7">
    <source>
        <dbReference type="Proteomes" id="UP000250223"/>
    </source>
</evidence>
<name>A0A239ZRS4_CLOCO</name>
<dbReference type="RefSeq" id="WP_089862931.1">
    <property type="nucleotide sequence ID" value="NZ_CP173238.1"/>
</dbReference>
<dbReference type="Proteomes" id="UP000250223">
    <property type="component" value="Unassembled WGS sequence"/>
</dbReference>
<evidence type="ECO:0000313" key="3">
    <source>
        <dbReference type="EMBL" id="NOH15660.1"/>
    </source>
</evidence>
<evidence type="ECO:0000313" key="5">
    <source>
        <dbReference type="EMBL" id="SQB34484.1"/>
    </source>
</evidence>
<evidence type="ECO:0000313" key="6">
    <source>
        <dbReference type="Proteomes" id="UP000198811"/>
    </source>
</evidence>
<dbReference type="PANTHER" id="PTHR34875:SF6">
    <property type="entry name" value="UPF0237 PROTEIN MJ1558"/>
    <property type="match status" value="1"/>
</dbReference>
<dbReference type="NCBIfam" id="NF001220">
    <property type="entry name" value="PRK00194.1"/>
    <property type="match status" value="1"/>
</dbReference>
<gene>
    <name evidence="3" type="ORF">HMJ28_04515</name>
    <name evidence="5" type="ORF">NCTC13028_01396</name>
    <name evidence="4" type="ORF">SAMN05216497_10154</name>
</gene>
<sequence length="89" mass="10104">MKAMITVIGKDQEGIIAGVSTELYKNNVNILDISQTIIGGYFTMIMLVDMEKSKVSFTKLKEELVKKGEELKVSIKIQHEDIFNSMHRI</sequence>
<dbReference type="InterPro" id="IPR050990">
    <property type="entry name" value="UPF0237/GcvR_regulator"/>
</dbReference>